<keyword evidence="3" id="KW-1185">Reference proteome</keyword>
<dbReference type="PANTHER" id="PTHR43451:SF1">
    <property type="entry name" value="ACETYLTRANSFERASE"/>
    <property type="match status" value="1"/>
</dbReference>
<evidence type="ECO:0000259" key="1">
    <source>
        <dbReference type="PROSITE" id="PS51186"/>
    </source>
</evidence>
<reference evidence="2 3" key="1">
    <citation type="submission" date="2018-08" db="EMBL/GenBank/DDBJ databases">
        <title>Comparative genomics of wild bee and flower associated Lactobacillus reveals potential adaptation to the bee host.</title>
        <authorList>
            <person name="Vuong H.Q."/>
            <person name="Mcfrederick Q.S."/>
        </authorList>
    </citation>
    <scope>NUCLEOTIDE SEQUENCE [LARGE SCALE GENOMIC DNA]</scope>
    <source>
        <strain evidence="2 3">HV_13</strain>
    </source>
</reference>
<feature type="domain" description="N-acetyltransferase" evidence="1">
    <location>
        <begin position="1"/>
        <end position="156"/>
    </location>
</feature>
<dbReference type="PROSITE" id="PS51186">
    <property type="entry name" value="GNAT"/>
    <property type="match status" value="1"/>
</dbReference>
<dbReference type="InterPro" id="IPR000182">
    <property type="entry name" value="GNAT_dom"/>
</dbReference>
<dbReference type="InterPro" id="IPR016181">
    <property type="entry name" value="Acyl_CoA_acyltransferase"/>
</dbReference>
<dbReference type="Gene3D" id="3.40.630.30">
    <property type="match status" value="1"/>
</dbReference>
<evidence type="ECO:0000313" key="2">
    <source>
        <dbReference type="EMBL" id="TPR24288.1"/>
    </source>
</evidence>
<accession>A0ABY2YW48</accession>
<protein>
    <submittedName>
        <fullName evidence="2">GNAT family N-acetyltransferase</fullName>
    </submittedName>
</protein>
<dbReference type="PANTHER" id="PTHR43451">
    <property type="entry name" value="ACETYLTRANSFERASE (GNAT) FAMILY PROTEIN"/>
    <property type="match status" value="1"/>
</dbReference>
<gene>
    <name evidence="2" type="ORF">DY114_06435</name>
</gene>
<dbReference type="RefSeq" id="WP_105964886.1">
    <property type="nucleotide sequence ID" value="NZ_POSO01000004.1"/>
</dbReference>
<dbReference type="InterPro" id="IPR052564">
    <property type="entry name" value="N-acetyltrans/Recomb-assoc"/>
</dbReference>
<organism evidence="2 3">
    <name type="scientific">Apilactobacillus micheneri</name>
    <dbReference type="NCBI Taxonomy" id="1899430"/>
    <lineage>
        <taxon>Bacteria</taxon>
        <taxon>Bacillati</taxon>
        <taxon>Bacillota</taxon>
        <taxon>Bacilli</taxon>
        <taxon>Lactobacillales</taxon>
        <taxon>Lactobacillaceae</taxon>
        <taxon>Apilactobacillus</taxon>
    </lineage>
</organism>
<evidence type="ECO:0000313" key="3">
    <source>
        <dbReference type="Proteomes" id="UP000777560"/>
    </source>
</evidence>
<dbReference type="EMBL" id="QUAV01000004">
    <property type="protein sequence ID" value="TPR24288.1"/>
    <property type="molecule type" value="Genomic_DNA"/>
</dbReference>
<dbReference type="CDD" id="cd04301">
    <property type="entry name" value="NAT_SF"/>
    <property type="match status" value="1"/>
</dbReference>
<name>A0ABY2YW48_9LACO</name>
<sequence>MIIRLFKYEDAKEVSNLVSKTMMTNNIKDYDIDYLRKDIGERTPKFFIDRSKYLHCYICLINNKIVGTGSIGPYWGKSDESSLFNIFVDPEFQGKGIGKTIINTLENDIYFKRAKRVEIPSSITALNFYRTMGYDFKNNNNKLDDERLFRLEKFNYK</sequence>
<dbReference type="Proteomes" id="UP000777560">
    <property type="component" value="Unassembled WGS sequence"/>
</dbReference>
<dbReference type="Pfam" id="PF00583">
    <property type="entry name" value="Acetyltransf_1"/>
    <property type="match status" value="1"/>
</dbReference>
<proteinExistence type="predicted"/>
<dbReference type="SUPFAM" id="SSF55729">
    <property type="entry name" value="Acyl-CoA N-acyltransferases (Nat)"/>
    <property type="match status" value="1"/>
</dbReference>
<comment type="caution">
    <text evidence="2">The sequence shown here is derived from an EMBL/GenBank/DDBJ whole genome shotgun (WGS) entry which is preliminary data.</text>
</comment>